<feature type="domain" description="MYND-type" evidence="4">
    <location>
        <begin position="5"/>
        <end position="42"/>
    </location>
</feature>
<dbReference type="OrthoDB" id="190943at2759"/>
<dbReference type="EMBL" id="LXWW01000264">
    <property type="protein sequence ID" value="OAO14289.1"/>
    <property type="molecule type" value="Genomic_DNA"/>
</dbReference>
<dbReference type="Pfam" id="PF00856">
    <property type="entry name" value="SET"/>
    <property type="match status" value="1"/>
</dbReference>
<evidence type="ECO:0000313" key="6">
    <source>
        <dbReference type="Proteomes" id="UP000078348"/>
    </source>
</evidence>
<gene>
    <name evidence="5" type="ORF">AV274_3993</name>
</gene>
<dbReference type="Gene3D" id="1.10.220.160">
    <property type="match status" value="1"/>
</dbReference>
<reference evidence="5 6" key="1">
    <citation type="submission" date="2016-05" db="EMBL/GenBank/DDBJ databases">
        <title>Nuclear genome of Blastocystis sp. subtype 1 NandII.</title>
        <authorList>
            <person name="Gentekaki E."/>
            <person name="Curtis B."/>
            <person name="Stairs C."/>
            <person name="Eme L."/>
            <person name="Herman E."/>
            <person name="Klimes V."/>
            <person name="Arias M.C."/>
            <person name="Elias M."/>
            <person name="Hilliou F."/>
            <person name="Klute M."/>
            <person name="Malik S.-B."/>
            <person name="Pightling A."/>
            <person name="Rachubinski R."/>
            <person name="Salas D."/>
            <person name="Schlacht A."/>
            <person name="Suga H."/>
            <person name="Archibald J."/>
            <person name="Ball S.G."/>
            <person name="Clark G."/>
            <person name="Dacks J."/>
            <person name="Van Der Giezen M."/>
            <person name="Tsaousis A."/>
            <person name="Roger A."/>
        </authorList>
    </citation>
    <scope>NUCLEOTIDE SEQUENCE [LARGE SCALE GENOMIC DNA]</scope>
    <source>
        <strain evidence="6">ATCC 50177 / NandII</strain>
    </source>
</reference>
<proteinExistence type="predicted"/>
<keyword evidence="2" id="KW-0863">Zinc-finger</keyword>
<dbReference type="GO" id="GO:0032259">
    <property type="term" value="P:methylation"/>
    <property type="evidence" value="ECO:0007669"/>
    <property type="project" value="UniProtKB-KW"/>
</dbReference>
<dbReference type="SUPFAM" id="SSF144232">
    <property type="entry name" value="HIT/MYND zinc finger-like"/>
    <property type="match status" value="2"/>
</dbReference>
<dbReference type="InterPro" id="IPR002893">
    <property type="entry name" value="Znf_MYND"/>
</dbReference>
<protein>
    <submittedName>
        <fullName evidence="5">Histone-lysine N-methyltransferase ASHR1</fullName>
    </submittedName>
</protein>
<comment type="caution">
    <text evidence="5">The sequence shown here is derived from an EMBL/GenBank/DDBJ whole genome shotgun (WGS) entry which is preliminary data.</text>
</comment>
<accession>A0A196SE65</accession>
<dbReference type="InterPro" id="IPR046341">
    <property type="entry name" value="SET_dom_sf"/>
</dbReference>
<dbReference type="PROSITE" id="PS01360">
    <property type="entry name" value="ZF_MYND_1"/>
    <property type="match status" value="1"/>
</dbReference>
<keyword evidence="3" id="KW-0862">Zinc</keyword>
<name>A0A196SE65_BLAHN</name>
<dbReference type="InterPro" id="IPR001214">
    <property type="entry name" value="SET_dom"/>
</dbReference>
<dbReference type="InterPro" id="IPR050869">
    <property type="entry name" value="H3K4_H4K5_MeTrfase"/>
</dbReference>
<keyword evidence="5" id="KW-0808">Transferase</keyword>
<dbReference type="Proteomes" id="UP000078348">
    <property type="component" value="Unassembled WGS sequence"/>
</dbReference>
<dbReference type="PANTHER" id="PTHR12197">
    <property type="entry name" value="HISTONE-LYSINE N-METHYLTRANSFERASE SMYD"/>
    <property type="match status" value="1"/>
</dbReference>
<dbReference type="Pfam" id="PF01753">
    <property type="entry name" value="zf-MYND"/>
    <property type="match status" value="1"/>
</dbReference>
<organism evidence="5 6">
    <name type="scientific">Blastocystis sp. subtype 1 (strain ATCC 50177 / NandII)</name>
    <dbReference type="NCBI Taxonomy" id="478820"/>
    <lineage>
        <taxon>Eukaryota</taxon>
        <taxon>Sar</taxon>
        <taxon>Stramenopiles</taxon>
        <taxon>Bigyra</taxon>
        <taxon>Opalozoa</taxon>
        <taxon>Opalinata</taxon>
        <taxon>Blastocystidae</taxon>
        <taxon>Blastocystis</taxon>
    </lineage>
</organism>
<dbReference type="AlphaFoldDB" id="A0A196SE65"/>
<dbReference type="Gene3D" id="6.10.140.2220">
    <property type="match status" value="2"/>
</dbReference>
<evidence type="ECO:0000256" key="1">
    <source>
        <dbReference type="ARBA" id="ARBA00022723"/>
    </source>
</evidence>
<dbReference type="SUPFAM" id="SSF82199">
    <property type="entry name" value="SET domain"/>
    <property type="match status" value="1"/>
</dbReference>
<dbReference type="Gene3D" id="2.170.270.10">
    <property type="entry name" value="SET domain"/>
    <property type="match status" value="1"/>
</dbReference>
<dbReference type="STRING" id="478820.A0A196SE65"/>
<keyword evidence="5" id="KW-0489">Methyltransferase</keyword>
<evidence type="ECO:0000259" key="4">
    <source>
        <dbReference type="PROSITE" id="PS01360"/>
    </source>
</evidence>
<keyword evidence="1" id="KW-0479">Metal-binding</keyword>
<keyword evidence="6" id="KW-1185">Reference proteome</keyword>
<dbReference type="GO" id="GO:0008270">
    <property type="term" value="F:zinc ion binding"/>
    <property type="evidence" value="ECO:0007669"/>
    <property type="project" value="UniProtKB-KW"/>
</dbReference>
<evidence type="ECO:0000256" key="3">
    <source>
        <dbReference type="ARBA" id="ARBA00022833"/>
    </source>
</evidence>
<sequence>MDDLCHYCKKNKAMYSCMGCKIARYCSPECQRADWKRHKEECASLALKKDSQWRDRVALSNPHTIATHLKQHVASVTKDIELRDISVDDRRLGRCMVAKRDFNARDCVYSEDSYAYVPIHSPKYYACMKCLQLVPIPEFICPFCQISYCSPECMRADAGTHERFCHAFSTLERMLKVVSPLIPANATKSFVSLLTDESLWRLTLRILLHPEPSQSSALGFGDVANLCFTPLTNYCKEPWITSYLATVSEGISHLVSGTVSISADGVAALFSRLCHNVFSITSSRMLTNGYGVFPVCSFINHSCAANSIVSFVGSRIRVYAIFPIRKGWEVNISYTQFGCDCEPGGLLGFPCRCDACRDIPEIEAQLDEAVCTGEVCLSPAVPEHPYFKVRGYCCPNCLKADKVGFLLRAPHAKGYVCLTCKHVVTPQSPCYEDYEYVKSVEDVMTRHMEAYARGEPVPSKALLFDFTNPRMQELVPSMSHYWRDLLTVCLGTDTGNTMFANQTLMGAIKNTVNALSVAPIYTPARLTPIMAAANKYYQIYKQNPDRVNSILAHGLSKTLKAWNSVLVKFHFEDTCYGEAWSNLYQLVEPLLKTFNED</sequence>
<dbReference type="GO" id="GO:0008168">
    <property type="term" value="F:methyltransferase activity"/>
    <property type="evidence" value="ECO:0007669"/>
    <property type="project" value="UniProtKB-KW"/>
</dbReference>
<evidence type="ECO:0000313" key="5">
    <source>
        <dbReference type="EMBL" id="OAO14289.1"/>
    </source>
</evidence>
<evidence type="ECO:0000256" key="2">
    <source>
        <dbReference type="ARBA" id="ARBA00022771"/>
    </source>
</evidence>